<accession>A0ABT1ZD54</accession>
<evidence type="ECO:0000256" key="1">
    <source>
        <dbReference type="SAM" id="SignalP"/>
    </source>
</evidence>
<organism evidence="2 3">
    <name type="scientific">Protaetiibacter mangrovi</name>
    <dbReference type="NCBI Taxonomy" id="2970926"/>
    <lineage>
        <taxon>Bacteria</taxon>
        <taxon>Bacillati</taxon>
        <taxon>Actinomycetota</taxon>
        <taxon>Actinomycetes</taxon>
        <taxon>Micrococcales</taxon>
        <taxon>Microbacteriaceae</taxon>
        <taxon>Protaetiibacter</taxon>
    </lineage>
</organism>
<dbReference type="PROSITE" id="PS51257">
    <property type="entry name" value="PROKAR_LIPOPROTEIN"/>
    <property type="match status" value="1"/>
</dbReference>
<protein>
    <recommendedName>
        <fullName evidence="4">LppX_LprAFG lipoprotein</fullName>
    </recommendedName>
</protein>
<keyword evidence="3" id="KW-1185">Reference proteome</keyword>
<evidence type="ECO:0000313" key="2">
    <source>
        <dbReference type="EMBL" id="MCS0498639.1"/>
    </source>
</evidence>
<feature type="signal peptide" evidence="1">
    <location>
        <begin position="1"/>
        <end position="27"/>
    </location>
</feature>
<evidence type="ECO:0000313" key="3">
    <source>
        <dbReference type="Proteomes" id="UP001205337"/>
    </source>
</evidence>
<keyword evidence="1" id="KW-0732">Signal</keyword>
<dbReference type="Proteomes" id="UP001205337">
    <property type="component" value="Unassembled WGS sequence"/>
</dbReference>
<sequence length="246" mass="25401">MTGRAPGLLGLGLLAVLLVGCTAVPEADPTPTARAVSSDEAQLLAIARFTNYDRGTRPFSTELAVSGVDTRVVGWVDYDSAVGYASVTGSFGAEALLWTDAAVGAIPRDPEADGYPALPIPAADDPGWQIQELDPTVSAFHALLAAISALGQDRPDNPLLLQQSGALWLRDDEVDGTPVTVFAAPPSDAPLETGSSDVATSDSPLRIWVAADGLMLRAEFHLDDGWVGVDFPDAEAPSLALPGAGG</sequence>
<gene>
    <name evidence="2" type="ORF">NUH29_03625</name>
</gene>
<name>A0ABT1ZD54_9MICO</name>
<feature type="chain" id="PRO_5047529582" description="LppX_LprAFG lipoprotein" evidence="1">
    <location>
        <begin position="28"/>
        <end position="246"/>
    </location>
</feature>
<proteinExistence type="predicted"/>
<dbReference type="RefSeq" id="WP_258797624.1">
    <property type="nucleotide sequence ID" value="NZ_JANTHX010000004.1"/>
</dbReference>
<evidence type="ECO:0008006" key="4">
    <source>
        <dbReference type="Google" id="ProtNLM"/>
    </source>
</evidence>
<reference evidence="2 3" key="1">
    <citation type="submission" date="2022-08" db="EMBL/GenBank/DDBJ databases">
        <authorList>
            <person name="Li F."/>
        </authorList>
    </citation>
    <scope>NUCLEOTIDE SEQUENCE [LARGE SCALE GENOMIC DNA]</scope>
    <source>
        <strain evidence="2 3">10F1B-8-1</strain>
    </source>
</reference>
<comment type="caution">
    <text evidence="2">The sequence shown here is derived from an EMBL/GenBank/DDBJ whole genome shotgun (WGS) entry which is preliminary data.</text>
</comment>
<dbReference type="EMBL" id="JANTHX010000004">
    <property type="protein sequence ID" value="MCS0498639.1"/>
    <property type="molecule type" value="Genomic_DNA"/>
</dbReference>